<comment type="catalytic activity">
    <reaction evidence="10">
        <text>ATP + H2O = ADP + phosphate + H(+)</text>
        <dbReference type="Rhea" id="RHEA:13065"/>
        <dbReference type="ChEBI" id="CHEBI:15377"/>
        <dbReference type="ChEBI" id="CHEBI:15378"/>
        <dbReference type="ChEBI" id="CHEBI:30616"/>
        <dbReference type="ChEBI" id="CHEBI:43474"/>
        <dbReference type="ChEBI" id="CHEBI:456216"/>
    </reaction>
    <physiologicalReaction direction="left-to-right" evidence="10">
        <dbReference type="Rhea" id="RHEA:13066"/>
    </physiologicalReaction>
</comment>
<dbReference type="InterPro" id="IPR003960">
    <property type="entry name" value="ATPase_AAA_CS"/>
</dbReference>
<reference evidence="13 14" key="1">
    <citation type="journal article" date="2019" name="PLoS Biol.">
        <title>Sex chromosomes control vertical transmission of feminizing Wolbachia symbionts in an isopod.</title>
        <authorList>
            <person name="Becking T."/>
            <person name="Chebbi M.A."/>
            <person name="Giraud I."/>
            <person name="Moumen B."/>
            <person name="Laverre T."/>
            <person name="Caubet Y."/>
            <person name="Peccoud J."/>
            <person name="Gilbert C."/>
            <person name="Cordaux R."/>
        </authorList>
    </citation>
    <scope>NUCLEOTIDE SEQUENCE [LARGE SCALE GENOMIC DNA]</scope>
    <source>
        <strain evidence="13">ANa2</strain>
        <tissue evidence="13">Whole body excluding digestive tract and cuticle</tissue>
    </source>
</reference>
<evidence type="ECO:0000259" key="12">
    <source>
        <dbReference type="SMART" id="SM00382"/>
    </source>
</evidence>
<feature type="domain" description="AAA+ ATPase" evidence="12">
    <location>
        <begin position="171"/>
        <end position="365"/>
    </location>
</feature>
<dbReference type="SUPFAM" id="SSF52540">
    <property type="entry name" value="P-loop containing nucleoside triphosphate hydrolases"/>
    <property type="match status" value="2"/>
</dbReference>
<dbReference type="Gene3D" id="3.40.50.300">
    <property type="entry name" value="P-loop containing nucleotide triphosphate hydrolases"/>
    <property type="match status" value="2"/>
</dbReference>
<dbReference type="AlphaFoldDB" id="A0A5N5SKE6"/>
<dbReference type="PROSITE" id="PS00674">
    <property type="entry name" value="AAA"/>
    <property type="match status" value="1"/>
</dbReference>
<evidence type="ECO:0000256" key="6">
    <source>
        <dbReference type="ARBA" id="ARBA00022840"/>
    </source>
</evidence>
<accession>A0A5N5SKE6</accession>
<dbReference type="PANTHER" id="PTHR23077:SF9">
    <property type="entry name" value="PEROXISOMAL ATPASE PEX6"/>
    <property type="match status" value="1"/>
</dbReference>
<sequence>MPQYASNIHISYINDGGKFSSQDVQKILSHYFSSPKYVHVGDVIAILIDVPENIFDNNFLDINQTRFLFFVVTSFQDLKEKDSNQKGFLISKDISSLYLSGSKKVPVPYLLTSLCSKSEKVPPCLKTVFDKASSILQSCHTYDNDCNNFSSNNENSVVDIKKSSLSLDSQALAHIMLIGPSGSGKTAIIKLLATKFSYSVKWVNCLDLKGDTSAATEGKIKQAFSNTYPNTIIVLIRIGSLSKDKDDLPDPRVYGALAHELKSLKPNVFIISTSESGYDVSEDIWSLFPYHFKISSPNQEERNLTLKWLLSSVFNTDIEELHRICDGLNDTLSIISHRTAGFYFGDLENFINRVHRCVYENKTVESSTSVKASLPTENDFLNVLGEIQELRSEMLELPRIPKVFWRDVGGLEEAKRELINTIQLPIKHPTLVAKNFRRSGILLYGPPGTGKTLLAKSVASECGLNFLSVKGPELINMYIGQSEENVRNVFAKAKEAAPSIIFFDELDSLAPRRGRSGDSGGVMDRIVSALLTEIDGVSSSADVFVLGATNRPDMLDLALLRPGRQEPNNVYAFHDFKLYN</sequence>
<evidence type="ECO:0000256" key="9">
    <source>
        <dbReference type="ARBA" id="ARBA00034920"/>
    </source>
</evidence>
<dbReference type="InterPro" id="IPR050168">
    <property type="entry name" value="AAA_ATPase_domain"/>
</dbReference>
<keyword evidence="6 11" id="KW-0067">ATP-binding</keyword>
<dbReference type="SMART" id="SM00382">
    <property type="entry name" value="AAA"/>
    <property type="match status" value="2"/>
</dbReference>
<dbReference type="EMBL" id="SEYY01024018">
    <property type="protein sequence ID" value="KAB7494456.1"/>
    <property type="molecule type" value="Genomic_DNA"/>
</dbReference>
<keyword evidence="14" id="KW-1185">Reference proteome</keyword>
<dbReference type="GO" id="GO:0016558">
    <property type="term" value="P:protein import into peroxisome matrix"/>
    <property type="evidence" value="ECO:0007669"/>
    <property type="project" value="TreeGrafter"/>
</dbReference>
<dbReference type="InterPro" id="IPR027417">
    <property type="entry name" value="P-loop_NTPase"/>
</dbReference>
<dbReference type="FunFam" id="3.40.50.300:FF:000109">
    <property type="entry name" value="Peroxisomal biogenesis factor 6"/>
    <property type="match status" value="1"/>
</dbReference>
<dbReference type="GO" id="GO:0005778">
    <property type="term" value="C:peroxisomal membrane"/>
    <property type="evidence" value="ECO:0007669"/>
    <property type="project" value="TreeGrafter"/>
</dbReference>
<dbReference type="Proteomes" id="UP000326759">
    <property type="component" value="Unassembled WGS sequence"/>
</dbReference>
<name>A0A5N5SKE6_9CRUS</name>
<keyword evidence="3" id="KW-0962">Peroxisome biogenesis</keyword>
<evidence type="ECO:0000313" key="13">
    <source>
        <dbReference type="EMBL" id="KAB7494456.1"/>
    </source>
</evidence>
<dbReference type="GO" id="GO:0016887">
    <property type="term" value="F:ATP hydrolysis activity"/>
    <property type="evidence" value="ECO:0007669"/>
    <property type="project" value="InterPro"/>
</dbReference>
<feature type="domain" description="AAA+ ATPase" evidence="12">
    <location>
        <begin position="437"/>
        <end position="574"/>
    </location>
</feature>
<evidence type="ECO:0000256" key="11">
    <source>
        <dbReference type="RuleBase" id="RU003651"/>
    </source>
</evidence>
<dbReference type="InterPro" id="IPR003593">
    <property type="entry name" value="AAA+_ATPase"/>
</dbReference>
<evidence type="ECO:0000313" key="14">
    <source>
        <dbReference type="Proteomes" id="UP000326759"/>
    </source>
</evidence>
<dbReference type="GO" id="GO:0005829">
    <property type="term" value="C:cytosol"/>
    <property type="evidence" value="ECO:0007669"/>
    <property type="project" value="TreeGrafter"/>
</dbReference>
<evidence type="ECO:0000256" key="4">
    <source>
        <dbReference type="ARBA" id="ARBA00022741"/>
    </source>
</evidence>
<evidence type="ECO:0000256" key="1">
    <source>
        <dbReference type="ARBA" id="ARBA00004370"/>
    </source>
</evidence>
<dbReference type="InterPro" id="IPR003959">
    <property type="entry name" value="ATPase_AAA_core"/>
</dbReference>
<dbReference type="PANTHER" id="PTHR23077">
    <property type="entry name" value="AAA-FAMILY ATPASE"/>
    <property type="match status" value="1"/>
</dbReference>
<evidence type="ECO:0000256" key="7">
    <source>
        <dbReference type="ARBA" id="ARBA00023136"/>
    </source>
</evidence>
<dbReference type="GO" id="GO:0005524">
    <property type="term" value="F:ATP binding"/>
    <property type="evidence" value="ECO:0007669"/>
    <property type="project" value="UniProtKB-KW"/>
</dbReference>
<comment type="subcellular location">
    <subcellularLocation>
        <location evidence="1">Membrane</location>
    </subcellularLocation>
</comment>
<evidence type="ECO:0000256" key="5">
    <source>
        <dbReference type="ARBA" id="ARBA00022801"/>
    </source>
</evidence>
<evidence type="ECO:0000256" key="2">
    <source>
        <dbReference type="ARBA" id="ARBA00006914"/>
    </source>
</evidence>
<comment type="caution">
    <text evidence="13">The sequence shown here is derived from an EMBL/GenBank/DDBJ whole genome shotgun (WGS) entry which is preliminary data.</text>
</comment>
<evidence type="ECO:0000256" key="10">
    <source>
        <dbReference type="ARBA" id="ARBA00048778"/>
    </source>
</evidence>
<organism evidence="13 14">
    <name type="scientific">Armadillidium nasatum</name>
    <dbReference type="NCBI Taxonomy" id="96803"/>
    <lineage>
        <taxon>Eukaryota</taxon>
        <taxon>Metazoa</taxon>
        <taxon>Ecdysozoa</taxon>
        <taxon>Arthropoda</taxon>
        <taxon>Crustacea</taxon>
        <taxon>Multicrustacea</taxon>
        <taxon>Malacostraca</taxon>
        <taxon>Eumalacostraca</taxon>
        <taxon>Peracarida</taxon>
        <taxon>Isopoda</taxon>
        <taxon>Oniscidea</taxon>
        <taxon>Crinocheta</taxon>
        <taxon>Armadillidiidae</taxon>
        <taxon>Armadillidium</taxon>
    </lineage>
</organism>
<keyword evidence="7" id="KW-0472">Membrane</keyword>
<dbReference type="Pfam" id="PF00004">
    <property type="entry name" value="AAA"/>
    <property type="match status" value="2"/>
</dbReference>
<keyword evidence="4 11" id="KW-0547">Nucleotide-binding</keyword>
<protein>
    <recommendedName>
        <fullName evidence="8">Peroxisomal ATPase PEX6</fullName>
    </recommendedName>
    <alternativeName>
        <fullName evidence="9">Peroxin-6</fullName>
    </alternativeName>
</protein>
<gene>
    <name evidence="13" type="primary">Pex6</name>
    <name evidence="13" type="ORF">Anas_00359</name>
</gene>
<evidence type="ECO:0000256" key="3">
    <source>
        <dbReference type="ARBA" id="ARBA00022593"/>
    </source>
</evidence>
<keyword evidence="5" id="KW-0378">Hydrolase</keyword>
<dbReference type="OrthoDB" id="2187at2759"/>
<proteinExistence type="inferred from homology"/>
<comment type="similarity">
    <text evidence="2 11">Belongs to the AAA ATPase family.</text>
</comment>
<evidence type="ECO:0000256" key="8">
    <source>
        <dbReference type="ARBA" id="ARBA00034811"/>
    </source>
</evidence>